<dbReference type="InterPro" id="IPR005798">
    <property type="entry name" value="Cyt_b/b6_C"/>
</dbReference>
<evidence type="ECO:0000256" key="13">
    <source>
        <dbReference type="ARBA" id="ARBA00023136"/>
    </source>
</evidence>
<evidence type="ECO:0000256" key="2">
    <source>
        <dbReference type="ARBA" id="ARBA00013531"/>
    </source>
</evidence>
<comment type="subcellular location">
    <subcellularLocation>
        <location evidence="1">Mitochondrion inner membrane</location>
        <topology evidence="1">Multi-pass membrane protein</topology>
    </subcellularLocation>
</comment>
<dbReference type="SUPFAM" id="SSF81342">
    <property type="entry name" value="Transmembrane di-heme cytochromes"/>
    <property type="match status" value="1"/>
</dbReference>
<dbReference type="PANTHER" id="PTHR19271">
    <property type="entry name" value="CYTOCHROME B"/>
    <property type="match status" value="1"/>
</dbReference>
<evidence type="ECO:0000259" key="15">
    <source>
        <dbReference type="PROSITE" id="PS51003"/>
    </source>
</evidence>
<dbReference type="GO" id="GO:0006122">
    <property type="term" value="P:mitochondrial electron transport, ubiquinol to cytochrome c"/>
    <property type="evidence" value="ECO:0007669"/>
    <property type="project" value="TreeGrafter"/>
</dbReference>
<name>A0A4P9Y3T9_9FUNG</name>
<dbReference type="AlphaFoldDB" id="A0A4P9Y3T9"/>
<dbReference type="InterPro" id="IPR016174">
    <property type="entry name" value="Di-haem_cyt_TM"/>
</dbReference>
<keyword evidence="9" id="KW-0249">Electron transport</keyword>
<keyword evidence="17" id="KW-1185">Reference proteome</keyword>
<evidence type="ECO:0000256" key="9">
    <source>
        <dbReference type="ARBA" id="ARBA00022982"/>
    </source>
</evidence>
<feature type="transmembrane region" description="Helical" evidence="14">
    <location>
        <begin position="100"/>
        <end position="120"/>
    </location>
</feature>
<keyword evidence="8" id="KW-0999">Mitochondrion inner membrane</keyword>
<evidence type="ECO:0000313" key="16">
    <source>
        <dbReference type="EMBL" id="RKP13628.1"/>
    </source>
</evidence>
<evidence type="ECO:0000256" key="14">
    <source>
        <dbReference type="SAM" id="Phobius"/>
    </source>
</evidence>
<evidence type="ECO:0000256" key="3">
    <source>
        <dbReference type="ARBA" id="ARBA00022448"/>
    </source>
</evidence>
<evidence type="ECO:0000256" key="7">
    <source>
        <dbReference type="ARBA" id="ARBA00022723"/>
    </source>
</evidence>
<sequence length="234" mass="26782">MRSFKSQPILSLCLIIQIITGVTLAMHYTSHVDLAFIRLYYGSYRKPRILLWSIGGFSVDNATLNRFFTALIVLHLISLHQHGSNNPVGITSNLDRIPFAPYYIFKDLIAIFLFYAPNYLGHPDNYVPANPLVTPPSIVPEWYFLPFYAILRSIPDKLLGVVAMFGAIVILLLLPILDTSRIRSKAFSPLNKFFFWIFVSNHAEEPFIFIGQICTLFYFAYFLILIPIIGYTFS</sequence>
<dbReference type="PANTHER" id="PTHR19271:SF16">
    <property type="entry name" value="CYTOCHROME B"/>
    <property type="match status" value="1"/>
</dbReference>
<keyword evidence="3" id="KW-0813">Transport</keyword>
<dbReference type="GO" id="GO:0005743">
    <property type="term" value="C:mitochondrial inner membrane"/>
    <property type="evidence" value="ECO:0007669"/>
    <property type="project" value="UniProtKB-SubCell"/>
</dbReference>
<keyword evidence="5" id="KW-0679">Respiratory chain</keyword>
<feature type="transmembrane region" description="Helical" evidence="14">
    <location>
        <begin position="132"/>
        <end position="151"/>
    </location>
</feature>
<keyword evidence="10 14" id="KW-1133">Transmembrane helix</keyword>
<keyword evidence="13 14" id="KW-0472">Membrane</keyword>
<feature type="transmembrane region" description="Helical" evidence="14">
    <location>
        <begin position="207"/>
        <end position="233"/>
    </location>
</feature>
<keyword evidence="12" id="KW-0496">Mitochondrion</keyword>
<keyword evidence="6 14" id="KW-0812">Transmembrane</keyword>
<evidence type="ECO:0000256" key="10">
    <source>
        <dbReference type="ARBA" id="ARBA00022989"/>
    </source>
</evidence>
<proteinExistence type="predicted"/>
<feature type="transmembrane region" description="Helical" evidence="14">
    <location>
        <begin position="158"/>
        <end position="177"/>
    </location>
</feature>
<dbReference type="Pfam" id="PF00032">
    <property type="entry name" value="Cytochrom_B_C"/>
    <property type="match status" value="1"/>
</dbReference>
<dbReference type="PROSITE" id="PS51003">
    <property type="entry name" value="CYTB_CTER"/>
    <property type="match status" value="1"/>
</dbReference>
<accession>A0A4P9Y3T9</accession>
<dbReference type="InterPro" id="IPR027387">
    <property type="entry name" value="Cytb/b6-like_sf"/>
</dbReference>
<evidence type="ECO:0000256" key="12">
    <source>
        <dbReference type="ARBA" id="ARBA00023128"/>
    </source>
</evidence>
<dbReference type="EMBL" id="KZ987977">
    <property type="protein sequence ID" value="RKP13628.1"/>
    <property type="molecule type" value="Genomic_DNA"/>
</dbReference>
<dbReference type="Pfam" id="PF00033">
    <property type="entry name" value="Cytochrome_B"/>
    <property type="match status" value="1"/>
</dbReference>
<gene>
    <name evidence="16" type="ORF">BJ684DRAFT_22744</name>
</gene>
<evidence type="ECO:0000256" key="4">
    <source>
        <dbReference type="ARBA" id="ARBA00022617"/>
    </source>
</evidence>
<evidence type="ECO:0000313" key="17">
    <source>
        <dbReference type="Proteomes" id="UP000267251"/>
    </source>
</evidence>
<keyword evidence="11" id="KW-0408">Iron</keyword>
<evidence type="ECO:0000256" key="5">
    <source>
        <dbReference type="ARBA" id="ARBA00022660"/>
    </source>
</evidence>
<dbReference type="SUPFAM" id="SSF81648">
    <property type="entry name" value="a domain/subunit of cytochrome bc1 complex (Ubiquinol-cytochrome c reductase)"/>
    <property type="match status" value="1"/>
</dbReference>
<dbReference type="GO" id="GO:0046872">
    <property type="term" value="F:metal ion binding"/>
    <property type="evidence" value="ECO:0007669"/>
    <property type="project" value="UniProtKB-KW"/>
</dbReference>
<dbReference type="CDD" id="cd00290">
    <property type="entry name" value="cytochrome_b_C"/>
    <property type="match status" value="1"/>
</dbReference>
<dbReference type="GO" id="GO:0008121">
    <property type="term" value="F:quinol-cytochrome-c reductase activity"/>
    <property type="evidence" value="ECO:0007669"/>
    <property type="project" value="TreeGrafter"/>
</dbReference>
<keyword evidence="4" id="KW-0349">Heme</keyword>
<dbReference type="GO" id="GO:0016491">
    <property type="term" value="F:oxidoreductase activity"/>
    <property type="evidence" value="ECO:0007669"/>
    <property type="project" value="UniProtKB-UniRule"/>
</dbReference>
<feature type="transmembrane region" description="Helical" evidence="14">
    <location>
        <begin position="49"/>
        <end position="79"/>
    </location>
</feature>
<evidence type="ECO:0000256" key="8">
    <source>
        <dbReference type="ARBA" id="ARBA00022792"/>
    </source>
</evidence>
<reference evidence="17" key="1">
    <citation type="journal article" date="2018" name="Nat. Microbiol.">
        <title>Leveraging single-cell genomics to expand the fungal tree of life.</title>
        <authorList>
            <person name="Ahrendt S.R."/>
            <person name="Quandt C.A."/>
            <person name="Ciobanu D."/>
            <person name="Clum A."/>
            <person name="Salamov A."/>
            <person name="Andreopoulos B."/>
            <person name="Cheng J.F."/>
            <person name="Woyke T."/>
            <person name="Pelin A."/>
            <person name="Henrissat B."/>
            <person name="Reynolds N.K."/>
            <person name="Benny G.L."/>
            <person name="Smith M.E."/>
            <person name="James T.Y."/>
            <person name="Grigoriev I.V."/>
        </authorList>
    </citation>
    <scope>NUCLEOTIDE SEQUENCE [LARGE SCALE GENOMIC DNA]</scope>
</reference>
<keyword evidence="7" id="KW-0479">Metal-binding</keyword>
<organism evidence="16 17">
    <name type="scientific">Piptocephalis cylindrospora</name>
    <dbReference type="NCBI Taxonomy" id="1907219"/>
    <lineage>
        <taxon>Eukaryota</taxon>
        <taxon>Fungi</taxon>
        <taxon>Fungi incertae sedis</taxon>
        <taxon>Zoopagomycota</taxon>
        <taxon>Zoopagomycotina</taxon>
        <taxon>Zoopagomycetes</taxon>
        <taxon>Zoopagales</taxon>
        <taxon>Piptocephalidaceae</taxon>
        <taxon>Piptocephalis</taxon>
    </lineage>
</organism>
<protein>
    <recommendedName>
        <fullName evidence="2">Cytochrome b</fullName>
    </recommendedName>
</protein>
<dbReference type="InterPro" id="IPR048260">
    <property type="entry name" value="Cytochrome_b_C_euk/bac"/>
</dbReference>
<dbReference type="Proteomes" id="UP000267251">
    <property type="component" value="Unassembled WGS sequence"/>
</dbReference>
<evidence type="ECO:0000256" key="11">
    <source>
        <dbReference type="ARBA" id="ARBA00023004"/>
    </source>
</evidence>
<dbReference type="InterPro" id="IPR005797">
    <property type="entry name" value="Cyt_b/b6_N"/>
</dbReference>
<dbReference type="OrthoDB" id="3232012at2759"/>
<evidence type="ECO:0000256" key="1">
    <source>
        <dbReference type="ARBA" id="ARBA00004448"/>
    </source>
</evidence>
<evidence type="ECO:0000256" key="6">
    <source>
        <dbReference type="ARBA" id="ARBA00022692"/>
    </source>
</evidence>
<feature type="domain" description="Cytochrome b/b6 C-terminal region profile" evidence="15">
    <location>
        <begin position="89"/>
        <end position="234"/>
    </location>
</feature>
<dbReference type="Gene3D" id="1.20.810.10">
    <property type="entry name" value="Cytochrome Bc1 Complex, Chain C"/>
    <property type="match status" value="2"/>
</dbReference>
<dbReference type="InterPro" id="IPR036150">
    <property type="entry name" value="Cyt_b/b6_C_sf"/>
</dbReference>